<dbReference type="Pfam" id="PF14106">
    <property type="entry name" value="DUF4279"/>
    <property type="match status" value="1"/>
</dbReference>
<reference evidence="1 2" key="1">
    <citation type="submission" date="2018-03" db="EMBL/GenBank/DDBJ databases">
        <title>Genomic Encyclopedia of Archaeal and Bacterial Type Strains, Phase II (KMG-II): from individual species to whole genera.</title>
        <authorList>
            <person name="Goeker M."/>
        </authorList>
    </citation>
    <scope>NUCLEOTIDE SEQUENCE [LARGE SCALE GENOMIC DNA]</scope>
    <source>
        <strain evidence="1 2">DSM 17586</strain>
    </source>
</reference>
<organism evidence="1 2">
    <name type="scientific">Marinobacterium halophilum</name>
    <dbReference type="NCBI Taxonomy" id="267374"/>
    <lineage>
        <taxon>Bacteria</taxon>
        <taxon>Pseudomonadati</taxon>
        <taxon>Pseudomonadota</taxon>
        <taxon>Gammaproteobacteria</taxon>
        <taxon>Oceanospirillales</taxon>
        <taxon>Oceanospirillaceae</taxon>
        <taxon>Marinobacterium</taxon>
    </lineage>
</organism>
<dbReference type="AlphaFoldDB" id="A0A2P8F4Z0"/>
<accession>A0A2P8F4Z0</accession>
<sequence>MEDNECRVYFGLYGDDFDPKEITSILGIDPTSTKRRGENVPNSVPKFSSWTLSTGNAAGDSADVYELFSEIVNKLQPKKDLIIEAMRRFSAFSKLQVVLSISIKENVSTPGIGFDVDTIKFFGEIGAFIDIDTYKE</sequence>
<dbReference type="OrthoDB" id="893918at2"/>
<gene>
    <name evidence="1" type="ORF">CLV44_101178</name>
</gene>
<name>A0A2P8F4Z0_9GAMM</name>
<dbReference type="EMBL" id="PYGI01000001">
    <property type="protein sequence ID" value="PSL16779.1"/>
    <property type="molecule type" value="Genomic_DNA"/>
</dbReference>
<evidence type="ECO:0000313" key="1">
    <source>
        <dbReference type="EMBL" id="PSL16779.1"/>
    </source>
</evidence>
<proteinExistence type="predicted"/>
<protein>
    <submittedName>
        <fullName evidence="1">Uncharacterized protein DUF4279</fullName>
    </submittedName>
</protein>
<dbReference type="Proteomes" id="UP000242133">
    <property type="component" value="Unassembled WGS sequence"/>
</dbReference>
<evidence type="ECO:0000313" key="2">
    <source>
        <dbReference type="Proteomes" id="UP000242133"/>
    </source>
</evidence>
<dbReference type="InterPro" id="IPR025459">
    <property type="entry name" value="DUF4279"/>
</dbReference>
<comment type="caution">
    <text evidence="1">The sequence shown here is derived from an EMBL/GenBank/DDBJ whole genome shotgun (WGS) entry which is preliminary data.</text>
</comment>
<dbReference type="RefSeq" id="WP_106590217.1">
    <property type="nucleotide sequence ID" value="NZ_PYGI01000001.1"/>
</dbReference>
<keyword evidence="2" id="KW-1185">Reference proteome</keyword>